<feature type="transmembrane region" description="Helical" evidence="2">
    <location>
        <begin position="430"/>
        <end position="448"/>
    </location>
</feature>
<dbReference type="Pfam" id="PF04127">
    <property type="entry name" value="DFP"/>
    <property type="match status" value="1"/>
</dbReference>
<sequence>MSAKEEFIDAQIKCDKFFSSLEPPANLVTDDVDSFLRRHAGDETPVAIVTSGGTAIPIERNTVRFIENFSTGTRGAASTEHFLANGYAVVFLHRHQSIQPFFRHVSLAEVFDEGFHPENVKMHELYNEVKRTNRLLRVGFSTLCEYLWHLRRIAKSADQCGSRALVYLSAAVSDYYIPFDKMEEHKVQSGCEALTLHLEPVPKMVYPLRNEWCPKAFVVTFKLETQQDLLADKSRSALLRYGHQLVVGNLLDTRRREVFIYDQNGSVRLKLSDAEFTEGAEIEDKIISEVVTRHRHFHKMKEIIGREQVISFALVVSWLLFASLGFVCSIIAAFLFIIIGKVFRTADANLRSGLDLASLNYWCTHAVLGGIFFIFQVLTVPLGCVRVTENVFFAVPFALLWWLTQRLDGVPRLMNPMVEKAGRMLLRERLLRLVFGFLALIIGSNLALTSACNSVPLIEDSLLLLLPDDCTNAYSDFRSSISTGATSVGLVSFAVMLIQDVSTILG</sequence>
<name>A0A7R9GH25_9CRUS</name>
<feature type="transmembrane region" description="Helical" evidence="2">
    <location>
        <begin position="359"/>
        <end position="379"/>
    </location>
</feature>
<accession>A0A7R9GH25</accession>
<dbReference type="AlphaFoldDB" id="A0A7R9GH25"/>
<feature type="domain" description="DNA/pantothenate metabolism flavoprotein C-terminal" evidence="3">
    <location>
        <begin position="159"/>
        <end position="267"/>
    </location>
</feature>
<dbReference type="OrthoDB" id="70224at2759"/>
<evidence type="ECO:0000256" key="1">
    <source>
        <dbReference type="ARBA" id="ARBA00005703"/>
    </source>
</evidence>
<protein>
    <recommendedName>
        <fullName evidence="3">DNA/pantothenate metabolism flavoprotein C-terminal domain-containing protein</fullName>
    </recommendedName>
</protein>
<organism evidence="4">
    <name type="scientific">Notodromas monacha</name>
    <dbReference type="NCBI Taxonomy" id="399045"/>
    <lineage>
        <taxon>Eukaryota</taxon>
        <taxon>Metazoa</taxon>
        <taxon>Ecdysozoa</taxon>
        <taxon>Arthropoda</taxon>
        <taxon>Crustacea</taxon>
        <taxon>Oligostraca</taxon>
        <taxon>Ostracoda</taxon>
        <taxon>Podocopa</taxon>
        <taxon>Podocopida</taxon>
        <taxon>Cypridocopina</taxon>
        <taxon>Cypridoidea</taxon>
        <taxon>Cyprididae</taxon>
        <taxon>Notodromas</taxon>
    </lineage>
</organism>
<feature type="transmembrane region" description="Helical" evidence="2">
    <location>
        <begin position="391"/>
        <end position="409"/>
    </location>
</feature>
<dbReference type="Gene3D" id="3.40.50.10300">
    <property type="entry name" value="CoaB-like"/>
    <property type="match status" value="1"/>
</dbReference>
<dbReference type="PANTHER" id="PTHR12290">
    <property type="entry name" value="CORNICHON-RELATED"/>
    <property type="match status" value="1"/>
</dbReference>
<keyword evidence="5" id="KW-1185">Reference proteome</keyword>
<comment type="similarity">
    <text evidence="1">Belongs to the PPC synthetase family.</text>
</comment>
<dbReference type="GO" id="GO:0003824">
    <property type="term" value="F:catalytic activity"/>
    <property type="evidence" value="ECO:0007669"/>
    <property type="project" value="UniProtKB-ARBA"/>
</dbReference>
<keyword evidence="2" id="KW-0812">Transmembrane</keyword>
<dbReference type="InterPro" id="IPR007085">
    <property type="entry name" value="DNA/pantothenate-metab_flavo_C"/>
</dbReference>
<dbReference type="SUPFAM" id="SSF102645">
    <property type="entry name" value="CoaB-like"/>
    <property type="match status" value="1"/>
</dbReference>
<gene>
    <name evidence="4" type="ORF">NMOB1V02_LOCUS8535</name>
</gene>
<dbReference type="EMBL" id="OA884492">
    <property type="protein sequence ID" value="CAD7280878.1"/>
    <property type="molecule type" value="Genomic_DNA"/>
</dbReference>
<feature type="transmembrane region" description="Helical" evidence="2">
    <location>
        <begin position="309"/>
        <end position="338"/>
    </location>
</feature>
<dbReference type="InterPro" id="IPR035929">
    <property type="entry name" value="CoaB-like_sf"/>
</dbReference>
<keyword evidence="2" id="KW-0472">Membrane</keyword>
<keyword evidence="2" id="KW-1133">Transmembrane helix</keyword>
<evidence type="ECO:0000313" key="4">
    <source>
        <dbReference type="EMBL" id="CAD7280878.1"/>
    </source>
</evidence>
<dbReference type="GO" id="GO:0015937">
    <property type="term" value="P:coenzyme A biosynthetic process"/>
    <property type="evidence" value="ECO:0007669"/>
    <property type="project" value="UniProtKB-ARBA"/>
</dbReference>
<evidence type="ECO:0000313" key="5">
    <source>
        <dbReference type="Proteomes" id="UP000678499"/>
    </source>
</evidence>
<evidence type="ECO:0000256" key="2">
    <source>
        <dbReference type="SAM" id="Phobius"/>
    </source>
</evidence>
<reference evidence="4" key="1">
    <citation type="submission" date="2020-11" db="EMBL/GenBank/DDBJ databases">
        <authorList>
            <person name="Tran Van P."/>
        </authorList>
    </citation>
    <scope>NUCLEOTIDE SEQUENCE</scope>
</reference>
<dbReference type="EMBL" id="CAJPEX010002455">
    <property type="protein sequence ID" value="CAG0921030.1"/>
    <property type="molecule type" value="Genomic_DNA"/>
</dbReference>
<dbReference type="Proteomes" id="UP000678499">
    <property type="component" value="Unassembled WGS sequence"/>
</dbReference>
<evidence type="ECO:0000259" key="3">
    <source>
        <dbReference type="Pfam" id="PF04127"/>
    </source>
</evidence>
<proteinExistence type="inferred from homology"/>